<dbReference type="EMBL" id="CP077077">
    <property type="protein sequence ID" value="QXH54449.1"/>
    <property type="molecule type" value="Genomic_DNA"/>
</dbReference>
<evidence type="ECO:0000313" key="1">
    <source>
        <dbReference type="EMBL" id="QXH54449.1"/>
    </source>
</evidence>
<gene>
    <name evidence="1" type="ORF">KSS90_13810</name>
</gene>
<reference evidence="1 2" key="1">
    <citation type="journal article" date="2021" name="Microorganisms">
        <title>The Ever-Expanding Pseudomonas Genus: Description of 43 New Species and Partition of the Pseudomonas putida Group.</title>
        <authorList>
            <person name="Girard L."/>
            <person name="Lood C."/>
            <person name="Hofte M."/>
            <person name="Vandamme P."/>
            <person name="Rokni-Zadeh H."/>
            <person name="van Noort V."/>
            <person name="Lavigne R."/>
            <person name="De Mot R."/>
        </authorList>
    </citation>
    <scope>NUCLEOTIDE SEQUENCE [LARGE SCALE GENOMIC DNA]</scope>
    <source>
        <strain evidence="1 2">COW77</strain>
    </source>
</reference>
<organism evidence="1 2">
    <name type="scientific">Pseudomonas maumuensis</name>
    <dbReference type="NCBI Taxonomy" id="2842354"/>
    <lineage>
        <taxon>Bacteria</taxon>
        <taxon>Pseudomonadati</taxon>
        <taxon>Pseudomonadota</taxon>
        <taxon>Gammaproteobacteria</taxon>
        <taxon>Pseudomonadales</taxon>
        <taxon>Pseudomonadaceae</taxon>
        <taxon>Pseudomonas</taxon>
    </lineage>
</organism>
<evidence type="ECO:0000313" key="2">
    <source>
        <dbReference type="Proteomes" id="UP000824010"/>
    </source>
</evidence>
<name>A0ABX8NEM3_9PSED</name>
<keyword evidence="2" id="KW-1185">Reference proteome</keyword>
<protein>
    <submittedName>
        <fullName evidence="1">Uncharacterized protein</fullName>
    </submittedName>
</protein>
<dbReference type="Proteomes" id="UP000824010">
    <property type="component" value="Chromosome"/>
</dbReference>
<dbReference type="RefSeq" id="WP_217866000.1">
    <property type="nucleotide sequence ID" value="NZ_CP077077.1"/>
</dbReference>
<sequence>MRRVRLAESKAANAREDIEVCESLILLFERVLMIKDIVEKIHESAYCSECNQHKILCLMSRRQAPLSEATLQQLKALLSDSEFCSRVHDLFLREAGFRVEVLRGEIDEAMKIGRNPKFAEIELEMELEKLEISDFNGVLCLYGENLKASYEGVSNCARGHYGDGVEAFVAEYYVVYKVVLLFYEEYRRSRYVLDDIELDLSASLIDLYSGVDVRLQDVDRQFAKYGLLSFNENMRFDCDHLARGVVDKRLNKFFSIPVSQILAESIYQLYSDGKVGTLAFRIKCIADGRPSMEEKAYGSILDLEVSELPAVSEFYSVERFGDKLTVIHDQKSQSLIFEELNDDFQLAGDSVVTQLVHLEYERTEGGYLITHIDHEQILYSLDQYEQRVSEADVSVRGHKVKSFKIDGASIPFDYRFKDELFLVIVLDDFFVNKKLIAEYFEGFNAGERKV</sequence>
<proteinExistence type="predicted"/>
<accession>A0ABX8NEM3</accession>